<comment type="caution">
    <text evidence="2">The sequence shown here is derived from an EMBL/GenBank/DDBJ whole genome shotgun (WGS) entry which is preliminary data.</text>
</comment>
<keyword evidence="1" id="KW-0812">Transmembrane</keyword>
<accession>A0A0W8FZP6</accession>
<keyword evidence="1" id="KW-0472">Membrane</keyword>
<dbReference type="AlphaFoldDB" id="A0A0W8FZP6"/>
<name>A0A0W8FZP6_9ZZZZ</name>
<evidence type="ECO:0000313" key="2">
    <source>
        <dbReference type="EMBL" id="KUG26249.1"/>
    </source>
</evidence>
<sequence>MGQDDFNIIDQQISLLTVEYDNNNDSRDINRLKFEIKEYVTNRLLLLPNYDLGEFGKYLGYAQTIAVVLMAIAHISKYGFK</sequence>
<organism evidence="2">
    <name type="scientific">hydrocarbon metagenome</name>
    <dbReference type="NCBI Taxonomy" id="938273"/>
    <lineage>
        <taxon>unclassified sequences</taxon>
        <taxon>metagenomes</taxon>
        <taxon>ecological metagenomes</taxon>
    </lineage>
</organism>
<protein>
    <submittedName>
        <fullName evidence="2">Uncharacterized protein</fullName>
    </submittedName>
</protein>
<evidence type="ECO:0000256" key="1">
    <source>
        <dbReference type="SAM" id="Phobius"/>
    </source>
</evidence>
<reference evidence="2" key="1">
    <citation type="journal article" date="2015" name="Proc. Natl. Acad. Sci. U.S.A.">
        <title>Networks of energetic and metabolic interactions define dynamics in microbial communities.</title>
        <authorList>
            <person name="Embree M."/>
            <person name="Liu J.K."/>
            <person name="Al-Bassam M.M."/>
            <person name="Zengler K."/>
        </authorList>
    </citation>
    <scope>NUCLEOTIDE SEQUENCE</scope>
</reference>
<proteinExistence type="predicted"/>
<dbReference type="EMBL" id="LNQE01000500">
    <property type="protein sequence ID" value="KUG26249.1"/>
    <property type="molecule type" value="Genomic_DNA"/>
</dbReference>
<keyword evidence="1" id="KW-1133">Transmembrane helix</keyword>
<feature type="transmembrane region" description="Helical" evidence="1">
    <location>
        <begin position="58"/>
        <end position="80"/>
    </location>
</feature>
<gene>
    <name evidence="2" type="ORF">ASZ90_003911</name>
</gene>